<keyword evidence="2 7" id="KW-0812">Transmembrane</keyword>
<evidence type="ECO:0000256" key="3">
    <source>
        <dbReference type="ARBA" id="ARBA00022989"/>
    </source>
</evidence>
<evidence type="ECO:0000259" key="8">
    <source>
        <dbReference type="Pfam" id="PF20684"/>
    </source>
</evidence>
<dbReference type="GeneID" id="63697659"/>
<name>A0A017S7N7_ASPRC</name>
<dbReference type="STRING" id="1388766.A0A017S7N7"/>
<dbReference type="AlphaFoldDB" id="A0A017S7N7"/>
<keyword evidence="3 7" id="KW-1133">Transmembrane helix</keyword>
<dbReference type="InterPro" id="IPR052337">
    <property type="entry name" value="SAT4-like"/>
</dbReference>
<dbReference type="PANTHER" id="PTHR33048">
    <property type="entry name" value="PTH11-LIKE INTEGRAL MEMBRANE PROTEIN (AFU_ORTHOLOGUE AFUA_5G11245)"/>
    <property type="match status" value="1"/>
</dbReference>
<proteinExistence type="inferred from homology"/>
<evidence type="ECO:0000313" key="10">
    <source>
        <dbReference type="Proteomes" id="UP000019804"/>
    </source>
</evidence>
<feature type="transmembrane region" description="Helical" evidence="7">
    <location>
        <begin position="20"/>
        <end position="39"/>
    </location>
</feature>
<evidence type="ECO:0000256" key="4">
    <source>
        <dbReference type="ARBA" id="ARBA00023136"/>
    </source>
</evidence>
<dbReference type="OrthoDB" id="10017208at2759"/>
<evidence type="ECO:0000256" key="6">
    <source>
        <dbReference type="SAM" id="MobiDB-lite"/>
    </source>
</evidence>
<evidence type="ECO:0000313" key="9">
    <source>
        <dbReference type="EMBL" id="EYE92866.1"/>
    </source>
</evidence>
<feature type="domain" description="Rhodopsin" evidence="8">
    <location>
        <begin position="35"/>
        <end position="270"/>
    </location>
</feature>
<feature type="transmembrane region" description="Helical" evidence="7">
    <location>
        <begin position="128"/>
        <end position="151"/>
    </location>
</feature>
<keyword evidence="10" id="KW-1185">Reference proteome</keyword>
<dbReference type="HOGENOM" id="CLU_028200_0_1_1"/>
<gene>
    <name evidence="9" type="ORF">EURHEDRAFT_414816</name>
</gene>
<dbReference type="Pfam" id="PF20684">
    <property type="entry name" value="Fung_rhodopsin"/>
    <property type="match status" value="1"/>
</dbReference>
<dbReference type="PANTHER" id="PTHR33048:SF161">
    <property type="entry name" value="INTEGRAL MEMBRANE PROTEIN"/>
    <property type="match status" value="1"/>
</dbReference>
<comment type="subcellular location">
    <subcellularLocation>
        <location evidence="1">Membrane</location>
        <topology evidence="1">Multi-pass membrane protein</topology>
    </subcellularLocation>
</comment>
<organism evidence="9 10">
    <name type="scientific">Aspergillus ruber (strain CBS 135680)</name>
    <dbReference type="NCBI Taxonomy" id="1388766"/>
    <lineage>
        <taxon>Eukaryota</taxon>
        <taxon>Fungi</taxon>
        <taxon>Dikarya</taxon>
        <taxon>Ascomycota</taxon>
        <taxon>Pezizomycotina</taxon>
        <taxon>Eurotiomycetes</taxon>
        <taxon>Eurotiomycetidae</taxon>
        <taxon>Eurotiales</taxon>
        <taxon>Aspergillaceae</taxon>
        <taxon>Aspergillus</taxon>
        <taxon>Aspergillus subgen. Aspergillus</taxon>
    </lineage>
</organism>
<protein>
    <submittedName>
        <fullName evidence="9">Integral membrane protein</fullName>
    </submittedName>
</protein>
<accession>A0A017S7N7</accession>
<dbReference type="EMBL" id="KK088434">
    <property type="protein sequence ID" value="EYE92866.1"/>
    <property type="molecule type" value="Genomic_DNA"/>
</dbReference>
<dbReference type="RefSeq" id="XP_040636554.1">
    <property type="nucleotide sequence ID" value="XM_040782535.1"/>
</dbReference>
<feature type="region of interest" description="Disordered" evidence="6">
    <location>
        <begin position="316"/>
        <end position="341"/>
    </location>
</feature>
<keyword evidence="4 7" id="KW-0472">Membrane</keyword>
<evidence type="ECO:0000256" key="1">
    <source>
        <dbReference type="ARBA" id="ARBA00004141"/>
    </source>
</evidence>
<feature type="transmembrane region" description="Helical" evidence="7">
    <location>
        <begin position="51"/>
        <end position="71"/>
    </location>
</feature>
<feature type="transmembrane region" description="Helical" evidence="7">
    <location>
        <begin position="91"/>
        <end position="116"/>
    </location>
</feature>
<evidence type="ECO:0000256" key="5">
    <source>
        <dbReference type="ARBA" id="ARBA00038359"/>
    </source>
</evidence>
<dbReference type="InterPro" id="IPR049326">
    <property type="entry name" value="Rhodopsin_dom_fungi"/>
</dbReference>
<evidence type="ECO:0000256" key="2">
    <source>
        <dbReference type="ARBA" id="ARBA00022692"/>
    </source>
</evidence>
<comment type="similarity">
    <text evidence="5">Belongs to the SAT4 family.</text>
</comment>
<sequence>MAAPQLYNIFQNAIVRDQLIANTVLAVLATAMVVMRFISRRIRKSQIWWDDVCCVLSLLHTYGMLAMHFHYARVGMREHMSDMPMQNTILMLKMLIVYQIVYYNAMVLAKLSYLFFYLRIFVTEAFRLAAWICMGCALSYWLGSMLQIFLICQPFAKNWDPTLEGHCASQNVAFSTIGAFNLVTDLMVMLLPVHFIRKLQMSPATKLGLYIIFGLGFFISAITIIRIHVLTTVDFTDLPYSMIWAAFWSVAEPALAVTNACIPMIRPVLKAFFPNLFSSFRDADYTSETGPSVGSSLNFHKRRMADDLDGEMPLTQLQDGPGKWSRGGDELSLNGGLQEGHSATHLPRSVIEY</sequence>
<dbReference type="Proteomes" id="UP000019804">
    <property type="component" value="Unassembled WGS sequence"/>
</dbReference>
<feature type="transmembrane region" description="Helical" evidence="7">
    <location>
        <begin position="207"/>
        <end position="229"/>
    </location>
</feature>
<feature type="transmembrane region" description="Helical" evidence="7">
    <location>
        <begin position="171"/>
        <end position="195"/>
    </location>
</feature>
<dbReference type="GO" id="GO:0016020">
    <property type="term" value="C:membrane"/>
    <property type="evidence" value="ECO:0007669"/>
    <property type="project" value="UniProtKB-SubCell"/>
</dbReference>
<feature type="transmembrane region" description="Helical" evidence="7">
    <location>
        <begin position="241"/>
        <end position="262"/>
    </location>
</feature>
<evidence type="ECO:0000256" key="7">
    <source>
        <dbReference type="SAM" id="Phobius"/>
    </source>
</evidence>
<reference evidence="10" key="1">
    <citation type="journal article" date="2014" name="Nat. Commun.">
        <title>Genomic adaptations of the halophilic Dead Sea filamentous fungus Eurotium rubrum.</title>
        <authorList>
            <person name="Kis-Papo T."/>
            <person name="Weig A.R."/>
            <person name="Riley R."/>
            <person name="Persoh D."/>
            <person name="Salamov A."/>
            <person name="Sun H."/>
            <person name="Lipzen A."/>
            <person name="Wasser S.P."/>
            <person name="Rambold G."/>
            <person name="Grigoriev I.V."/>
            <person name="Nevo E."/>
        </authorList>
    </citation>
    <scope>NUCLEOTIDE SEQUENCE [LARGE SCALE GENOMIC DNA]</scope>
    <source>
        <strain evidence="10">CBS 135680</strain>
    </source>
</reference>